<keyword evidence="3" id="KW-0804">Transcription</keyword>
<dbReference type="PANTHER" id="PTHR30265">
    <property type="entry name" value="RHO-INTERACTING TRANSCRIPTION TERMINATION FACTOR NUSG"/>
    <property type="match status" value="1"/>
</dbReference>
<dbReference type="InterPro" id="IPR036735">
    <property type="entry name" value="NGN_dom_sf"/>
</dbReference>
<dbReference type="SUPFAM" id="SSF50104">
    <property type="entry name" value="Translation proteins SH3-like domain"/>
    <property type="match status" value="1"/>
</dbReference>
<evidence type="ECO:0000259" key="4">
    <source>
        <dbReference type="SMART" id="SM00738"/>
    </source>
</evidence>
<dbReference type="InterPro" id="IPR010215">
    <property type="entry name" value="Transcription_antiterm_RfaH"/>
</dbReference>
<dbReference type="InterPro" id="IPR006645">
    <property type="entry name" value="NGN-like_dom"/>
</dbReference>
<evidence type="ECO:0000313" key="5">
    <source>
        <dbReference type="EMBL" id="ALO46423.1"/>
    </source>
</evidence>
<accession>A0A0S2KDN1</accession>
<dbReference type="RefSeq" id="WP_058021863.1">
    <property type="nucleotide sequence ID" value="NZ_CP013189.1"/>
</dbReference>
<name>A0A0S2KDN1_9GAMM</name>
<dbReference type="OrthoDB" id="9790639at2"/>
<keyword evidence="2" id="KW-0805">Transcription regulation</keyword>
<dbReference type="InterPro" id="IPR043425">
    <property type="entry name" value="NusG-like"/>
</dbReference>
<evidence type="ECO:0000256" key="2">
    <source>
        <dbReference type="ARBA" id="ARBA00023015"/>
    </source>
</evidence>
<dbReference type="CDD" id="cd09892">
    <property type="entry name" value="NGN_SP_RfaH"/>
    <property type="match status" value="1"/>
</dbReference>
<dbReference type="AlphaFoldDB" id="A0A0S2KDN1"/>
<dbReference type="Pfam" id="PF02357">
    <property type="entry name" value="NusG"/>
    <property type="match status" value="1"/>
</dbReference>
<evidence type="ECO:0000256" key="3">
    <source>
        <dbReference type="ARBA" id="ARBA00023163"/>
    </source>
</evidence>
<dbReference type="Gene3D" id="3.30.70.940">
    <property type="entry name" value="NusG, N-terminal domain"/>
    <property type="match status" value="1"/>
</dbReference>
<dbReference type="NCBIfam" id="NF006534">
    <property type="entry name" value="PRK09014.1"/>
    <property type="match status" value="1"/>
</dbReference>
<feature type="domain" description="NusG-like N-terminal" evidence="4">
    <location>
        <begin position="2"/>
        <end position="100"/>
    </location>
</feature>
<dbReference type="Proteomes" id="UP000065641">
    <property type="component" value="Chromosome"/>
</dbReference>
<gene>
    <name evidence="5" type="ORF">PS2015_1773</name>
</gene>
<evidence type="ECO:0000256" key="1">
    <source>
        <dbReference type="ARBA" id="ARBA00022814"/>
    </source>
</evidence>
<reference evidence="5 6" key="1">
    <citation type="submission" date="2015-11" db="EMBL/GenBank/DDBJ databases">
        <authorList>
            <person name="Zhang Y."/>
            <person name="Guo Z."/>
        </authorList>
    </citation>
    <scope>NUCLEOTIDE SEQUENCE [LARGE SCALE GENOMIC DNA]</scope>
    <source>
        <strain evidence="5 6">KCTC 32221</strain>
    </source>
</reference>
<sequence>MSAHWYLLQCRPMQQDRAEQHLQNQDFQTFVPRHPVKRVRRGKYITVAEHLFPGYVFIQLDEHSDWRALNATRGVSRVVSFNGRPHPVPQDLIAELQRRFSEDGVPPKPLFEPGEKVQITEGCFRHVEAIVKAVTADERIIVLMNIMHTQQAITLEVTQLAKAG</sequence>
<dbReference type="KEGG" id="pspi:PS2015_1773"/>
<dbReference type="STRING" id="1249552.PS2015_1773"/>
<dbReference type="SMART" id="SM00738">
    <property type="entry name" value="NGN"/>
    <property type="match status" value="1"/>
</dbReference>
<dbReference type="NCBIfam" id="TIGR01955">
    <property type="entry name" value="RfaH"/>
    <property type="match status" value="1"/>
</dbReference>
<keyword evidence="6" id="KW-1185">Reference proteome</keyword>
<keyword evidence="1" id="KW-0889">Transcription antitermination</keyword>
<dbReference type="GO" id="GO:0005829">
    <property type="term" value="C:cytosol"/>
    <property type="evidence" value="ECO:0007669"/>
    <property type="project" value="TreeGrafter"/>
</dbReference>
<dbReference type="EMBL" id="CP013189">
    <property type="protein sequence ID" value="ALO46423.1"/>
    <property type="molecule type" value="Genomic_DNA"/>
</dbReference>
<protein>
    <submittedName>
        <fullName evidence="5">Transcription antitermination protein RfaH</fullName>
    </submittedName>
</protein>
<dbReference type="SUPFAM" id="SSF82679">
    <property type="entry name" value="N-utilization substance G protein NusG, N-terminal domain"/>
    <property type="match status" value="1"/>
</dbReference>
<evidence type="ECO:0000313" key="6">
    <source>
        <dbReference type="Proteomes" id="UP000065641"/>
    </source>
</evidence>
<organism evidence="5 6">
    <name type="scientific">Pseudohongiella spirulinae</name>
    <dbReference type="NCBI Taxonomy" id="1249552"/>
    <lineage>
        <taxon>Bacteria</taxon>
        <taxon>Pseudomonadati</taxon>
        <taxon>Pseudomonadota</taxon>
        <taxon>Gammaproteobacteria</taxon>
        <taxon>Pseudomonadales</taxon>
        <taxon>Pseudohongiellaceae</taxon>
        <taxon>Pseudohongiella</taxon>
    </lineage>
</organism>
<dbReference type="GO" id="GO:0031564">
    <property type="term" value="P:transcription antitermination"/>
    <property type="evidence" value="ECO:0007669"/>
    <property type="project" value="UniProtKB-KW"/>
</dbReference>
<dbReference type="InterPro" id="IPR008991">
    <property type="entry name" value="Translation_prot_SH3-like_sf"/>
</dbReference>
<dbReference type="GO" id="GO:0006354">
    <property type="term" value="P:DNA-templated transcription elongation"/>
    <property type="evidence" value="ECO:0007669"/>
    <property type="project" value="InterPro"/>
</dbReference>
<proteinExistence type="predicted"/>
<dbReference type="PANTHER" id="PTHR30265:SF7">
    <property type="entry name" value="TRANSCRIPTION ANTITERMINATION PROTEIN RFAH"/>
    <property type="match status" value="1"/>
</dbReference>